<dbReference type="PANTHER" id="PTHR42648">
    <property type="entry name" value="TRANSPOSASE, PUTATIVE-RELATED"/>
    <property type="match status" value="1"/>
</dbReference>
<name>A0A371F542_MUCPR</name>
<comment type="caution">
    <text evidence="2">The sequence shown here is derived from an EMBL/GenBank/DDBJ whole genome shotgun (WGS) entry which is preliminary data.</text>
</comment>
<dbReference type="InterPro" id="IPR012337">
    <property type="entry name" value="RNaseH-like_sf"/>
</dbReference>
<protein>
    <recommendedName>
        <fullName evidence="1">Retroviral polymerase SH3-like domain-containing protein</fullName>
    </recommendedName>
</protein>
<accession>A0A371F542</accession>
<evidence type="ECO:0000259" key="1">
    <source>
        <dbReference type="Pfam" id="PF25597"/>
    </source>
</evidence>
<dbReference type="GO" id="GO:0003676">
    <property type="term" value="F:nucleic acid binding"/>
    <property type="evidence" value="ECO:0007669"/>
    <property type="project" value="InterPro"/>
</dbReference>
<gene>
    <name evidence="2" type="ORF">CR513_47054</name>
</gene>
<dbReference type="Pfam" id="PF25597">
    <property type="entry name" value="SH3_retrovirus"/>
    <property type="match status" value="1"/>
</dbReference>
<dbReference type="STRING" id="157652.A0A371F542"/>
<evidence type="ECO:0000313" key="3">
    <source>
        <dbReference type="Proteomes" id="UP000257109"/>
    </source>
</evidence>
<keyword evidence="3" id="KW-1185">Reference proteome</keyword>
<sequence length="163" mass="19322">MLDFPYQNGVLKRRNRTLMDMVRSKKSNAKLPQFLWIEVLNMAVYILNRVSIKAFLKTPFELLNGWKPKKKLNPKNGYFIGYAEKSKGYRFYCPIHNIRILESRNAKFLENDLIRGSGQFQDVFNKKDHFEAQPSRSCDRMIIIHTPQIKLLMRNNKIKLNNN</sequence>
<feature type="domain" description="Retroviral polymerase SH3-like" evidence="1">
    <location>
        <begin position="70"/>
        <end position="113"/>
    </location>
</feature>
<proteinExistence type="predicted"/>
<dbReference type="PANTHER" id="PTHR42648:SF28">
    <property type="entry name" value="TRANSPOSON-ENCODED PROTEIN WITH RIBONUCLEASE H-LIKE AND RETROVIRUS ZINC FINGER-LIKE DOMAINS"/>
    <property type="match status" value="1"/>
</dbReference>
<dbReference type="InterPro" id="IPR036397">
    <property type="entry name" value="RNaseH_sf"/>
</dbReference>
<dbReference type="EMBL" id="QJKJ01010561">
    <property type="protein sequence ID" value="RDX73355.1"/>
    <property type="molecule type" value="Genomic_DNA"/>
</dbReference>
<dbReference type="InterPro" id="IPR039537">
    <property type="entry name" value="Retrotran_Ty1/copia-like"/>
</dbReference>
<feature type="non-terminal residue" evidence="2">
    <location>
        <position position="1"/>
    </location>
</feature>
<dbReference type="InterPro" id="IPR057670">
    <property type="entry name" value="SH3_retrovirus"/>
</dbReference>
<dbReference type="Proteomes" id="UP000257109">
    <property type="component" value="Unassembled WGS sequence"/>
</dbReference>
<evidence type="ECO:0000313" key="2">
    <source>
        <dbReference type="EMBL" id="RDX73355.1"/>
    </source>
</evidence>
<dbReference type="OrthoDB" id="1429646at2759"/>
<dbReference type="SUPFAM" id="SSF53098">
    <property type="entry name" value="Ribonuclease H-like"/>
    <property type="match status" value="1"/>
</dbReference>
<dbReference type="Gene3D" id="3.30.420.10">
    <property type="entry name" value="Ribonuclease H-like superfamily/Ribonuclease H"/>
    <property type="match status" value="1"/>
</dbReference>
<organism evidence="2 3">
    <name type="scientific">Mucuna pruriens</name>
    <name type="common">Velvet bean</name>
    <name type="synonym">Dolichos pruriens</name>
    <dbReference type="NCBI Taxonomy" id="157652"/>
    <lineage>
        <taxon>Eukaryota</taxon>
        <taxon>Viridiplantae</taxon>
        <taxon>Streptophyta</taxon>
        <taxon>Embryophyta</taxon>
        <taxon>Tracheophyta</taxon>
        <taxon>Spermatophyta</taxon>
        <taxon>Magnoliopsida</taxon>
        <taxon>eudicotyledons</taxon>
        <taxon>Gunneridae</taxon>
        <taxon>Pentapetalae</taxon>
        <taxon>rosids</taxon>
        <taxon>fabids</taxon>
        <taxon>Fabales</taxon>
        <taxon>Fabaceae</taxon>
        <taxon>Papilionoideae</taxon>
        <taxon>50 kb inversion clade</taxon>
        <taxon>NPAAA clade</taxon>
        <taxon>indigoferoid/millettioid clade</taxon>
        <taxon>Phaseoleae</taxon>
        <taxon>Mucuna</taxon>
    </lineage>
</organism>
<reference evidence="2" key="1">
    <citation type="submission" date="2018-05" db="EMBL/GenBank/DDBJ databases">
        <title>Draft genome of Mucuna pruriens seed.</title>
        <authorList>
            <person name="Nnadi N.E."/>
            <person name="Vos R."/>
            <person name="Hasami M.H."/>
            <person name="Devisetty U.K."/>
            <person name="Aguiy J.C."/>
        </authorList>
    </citation>
    <scope>NUCLEOTIDE SEQUENCE [LARGE SCALE GENOMIC DNA]</scope>
    <source>
        <strain evidence="2">JCA_2017</strain>
    </source>
</reference>
<dbReference type="AlphaFoldDB" id="A0A371F542"/>